<feature type="region of interest" description="Disordered" evidence="2">
    <location>
        <begin position="366"/>
        <end position="385"/>
    </location>
</feature>
<dbReference type="GO" id="GO:0004479">
    <property type="term" value="F:methionyl-tRNA formyltransferase activity"/>
    <property type="evidence" value="ECO:0007669"/>
    <property type="project" value="UniProtKB-EC"/>
</dbReference>
<dbReference type="InterPro" id="IPR041711">
    <property type="entry name" value="Met-tRNA-FMT_N"/>
</dbReference>
<dbReference type="InterPro" id="IPR002376">
    <property type="entry name" value="Formyl_transf_N"/>
</dbReference>
<dbReference type="PANTHER" id="PTHR11138:SF5">
    <property type="entry name" value="METHIONYL-TRNA FORMYLTRANSFERASE, MITOCHONDRIAL"/>
    <property type="match status" value="1"/>
</dbReference>
<feature type="domain" description="Formyl transferase N-terminal" evidence="3">
    <location>
        <begin position="35"/>
        <end position="208"/>
    </location>
</feature>
<dbReference type="AlphaFoldDB" id="A0A9N9L8W9"/>
<feature type="compositionally biased region" description="Low complexity" evidence="2">
    <location>
        <begin position="366"/>
        <end position="379"/>
    </location>
</feature>
<dbReference type="Proteomes" id="UP000696280">
    <property type="component" value="Unassembled WGS sequence"/>
</dbReference>
<protein>
    <recommendedName>
        <fullName evidence="1">methionyl-tRNA formyltransferase</fullName>
        <ecNumber evidence="1">2.1.2.9</ecNumber>
    </recommendedName>
</protein>
<gene>
    <name evidence="4" type="ORF">HYFRA_00010627</name>
</gene>
<dbReference type="CDD" id="cd08646">
    <property type="entry name" value="FMT_core_Met-tRNA-FMT_N"/>
    <property type="match status" value="1"/>
</dbReference>
<name>A0A9N9L8W9_9HELO</name>
<dbReference type="OrthoDB" id="10268103at2759"/>
<evidence type="ECO:0000256" key="1">
    <source>
        <dbReference type="ARBA" id="ARBA00012261"/>
    </source>
</evidence>
<sequence length="499" mass="56043">MRLLLHKTLKLTPKSLIRTPCHRLYSTPRHSRPLRILFCGSDEFSCASLSALHEEHLRNPGLIASIDVLHQTPKRAGRGLSSLRPVPIISAARQLGIPTHTPDECWGSDEIALPTPNDQPINLIIAVSFGLFIPGRILEAVEYGGLNIHPSLLPNYRGAAPLQHAIINNEPYTGITLQTLSPTTFDGGLILSQTPPHEIPVRAHKTTYHQLLSDITPKAASLLLQGLRDGLYIPPLIDVSPFYAPEQKGENNSVVQWKKAPKITGKDSEINWGWSIGALIRRQNALGRLRSVIWKPIIPIPEPPPDHVPSKKDKKVKAIKKRSADILFPTPTYEILSAEKVNKIIQRNKHKKEVKECKLFAVEFSSPTHPSLETPSSPTEPHEPPKRKIHWLNNHTAAILLFNGSYIQIPRLMLSGQEIKNAAQVLLPFSLRVRDLWAEKCTVGDTEGFLERLRLESLLGVEGEEVVEVVEEMEEDREEEEKEGVIRRVNFPRFREFTV</sequence>
<dbReference type="EMBL" id="CAJVRL010000096">
    <property type="protein sequence ID" value="CAG8960148.1"/>
    <property type="molecule type" value="Genomic_DNA"/>
</dbReference>
<dbReference type="EC" id="2.1.2.9" evidence="1"/>
<comment type="caution">
    <text evidence="4">The sequence shown here is derived from an EMBL/GenBank/DDBJ whole genome shotgun (WGS) entry which is preliminary data.</text>
</comment>
<proteinExistence type="predicted"/>
<reference evidence="4" key="1">
    <citation type="submission" date="2021-07" db="EMBL/GenBank/DDBJ databases">
        <authorList>
            <person name="Durling M."/>
        </authorList>
    </citation>
    <scope>NUCLEOTIDE SEQUENCE</scope>
</reference>
<dbReference type="Gene3D" id="3.40.50.12230">
    <property type="match status" value="1"/>
</dbReference>
<dbReference type="Pfam" id="PF00551">
    <property type="entry name" value="Formyl_trans_N"/>
    <property type="match status" value="1"/>
</dbReference>
<dbReference type="PANTHER" id="PTHR11138">
    <property type="entry name" value="METHIONYL-TRNA FORMYLTRANSFERASE"/>
    <property type="match status" value="1"/>
</dbReference>
<dbReference type="SUPFAM" id="SSF53328">
    <property type="entry name" value="Formyltransferase"/>
    <property type="match status" value="1"/>
</dbReference>
<organism evidence="4 5">
    <name type="scientific">Hymenoscyphus fraxineus</name>
    <dbReference type="NCBI Taxonomy" id="746836"/>
    <lineage>
        <taxon>Eukaryota</taxon>
        <taxon>Fungi</taxon>
        <taxon>Dikarya</taxon>
        <taxon>Ascomycota</taxon>
        <taxon>Pezizomycotina</taxon>
        <taxon>Leotiomycetes</taxon>
        <taxon>Helotiales</taxon>
        <taxon>Helotiaceae</taxon>
        <taxon>Hymenoscyphus</taxon>
    </lineage>
</organism>
<evidence type="ECO:0000259" key="3">
    <source>
        <dbReference type="Pfam" id="PF00551"/>
    </source>
</evidence>
<evidence type="ECO:0000313" key="5">
    <source>
        <dbReference type="Proteomes" id="UP000696280"/>
    </source>
</evidence>
<evidence type="ECO:0000313" key="4">
    <source>
        <dbReference type="EMBL" id="CAG8960148.1"/>
    </source>
</evidence>
<accession>A0A9N9L8W9</accession>
<dbReference type="InterPro" id="IPR036477">
    <property type="entry name" value="Formyl_transf_N_sf"/>
</dbReference>
<keyword evidence="5" id="KW-1185">Reference proteome</keyword>
<dbReference type="GO" id="GO:0005739">
    <property type="term" value="C:mitochondrion"/>
    <property type="evidence" value="ECO:0007669"/>
    <property type="project" value="TreeGrafter"/>
</dbReference>
<evidence type="ECO:0000256" key="2">
    <source>
        <dbReference type="SAM" id="MobiDB-lite"/>
    </source>
</evidence>